<keyword evidence="4" id="KW-0810">Translation regulation</keyword>
<dbReference type="InterPro" id="IPR016024">
    <property type="entry name" value="ARM-type_fold"/>
</dbReference>
<dbReference type="InterPro" id="IPR003890">
    <property type="entry name" value="MIF4G-like_typ-3"/>
</dbReference>
<dbReference type="GO" id="GO:0003743">
    <property type="term" value="F:translation initiation factor activity"/>
    <property type="evidence" value="ECO:0007669"/>
    <property type="project" value="UniProtKB-KW"/>
</dbReference>
<dbReference type="PANTHER" id="PTHR23253">
    <property type="entry name" value="EUKARYOTIC TRANSLATION INITIATION FACTOR 4 GAMMA"/>
    <property type="match status" value="1"/>
</dbReference>
<evidence type="ECO:0000259" key="7">
    <source>
        <dbReference type="PROSITE" id="PS51363"/>
    </source>
</evidence>
<dbReference type="SMART" id="SM00543">
    <property type="entry name" value="MIF4G"/>
    <property type="match status" value="1"/>
</dbReference>
<feature type="compositionally biased region" description="Polar residues" evidence="6">
    <location>
        <begin position="625"/>
        <end position="643"/>
    </location>
</feature>
<dbReference type="Pfam" id="PF02854">
    <property type="entry name" value="MIF4G"/>
    <property type="match status" value="1"/>
</dbReference>
<evidence type="ECO:0000256" key="1">
    <source>
        <dbReference type="ARBA" id="ARBA00005775"/>
    </source>
</evidence>
<feature type="compositionally biased region" description="Polar residues" evidence="6">
    <location>
        <begin position="9"/>
        <end position="26"/>
    </location>
</feature>
<dbReference type="PANTHER" id="PTHR23253:SF78">
    <property type="entry name" value="EUKARYOTIC TRANSLATION INITIATION FACTOR 4G1, ISOFORM B-RELATED"/>
    <property type="match status" value="1"/>
</dbReference>
<feature type="compositionally biased region" description="Polar residues" evidence="6">
    <location>
        <begin position="584"/>
        <end position="598"/>
    </location>
</feature>
<dbReference type="AlphaFoldDB" id="A0AAV8ZUY3"/>
<dbReference type="PROSITE" id="PS51363">
    <property type="entry name" value="W2"/>
    <property type="match status" value="1"/>
</dbReference>
<evidence type="ECO:0000256" key="4">
    <source>
        <dbReference type="ARBA" id="ARBA00022845"/>
    </source>
</evidence>
<dbReference type="PROSITE" id="PS51366">
    <property type="entry name" value="MI"/>
    <property type="match status" value="1"/>
</dbReference>
<feature type="compositionally biased region" description="Basic and acidic residues" evidence="6">
    <location>
        <begin position="49"/>
        <end position="62"/>
    </location>
</feature>
<dbReference type="InterPro" id="IPR049485">
    <property type="entry name" value="eIF4G1-like_eIF4E-bd"/>
</dbReference>
<dbReference type="CDD" id="cd11559">
    <property type="entry name" value="W2_eIF4G1_like"/>
    <property type="match status" value="1"/>
</dbReference>
<feature type="region of interest" description="Disordered" evidence="6">
    <location>
        <begin position="182"/>
        <end position="210"/>
    </location>
</feature>
<dbReference type="Gene3D" id="1.25.40.180">
    <property type="match status" value="4"/>
</dbReference>
<keyword evidence="2" id="KW-0396">Initiation factor</keyword>
<feature type="region of interest" description="Disordered" evidence="6">
    <location>
        <begin position="1"/>
        <end position="74"/>
    </location>
</feature>
<organism evidence="9 10">
    <name type="scientific">Rhamnusium bicolor</name>
    <dbReference type="NCBI Taxonomy" id="1586634"/>
    <lineage>
        <taxon>Eukaryota</taxon>
        <taxon>Metazoa</taxon>
        <taxon>Ecdysozoa</taxon>
        <taxon>Arthropoda</taxon>
        <taxon>Hexapoda</taxon>
        <taxon>Insecta</taxon>
        <taxon>Pterygota</taxon>
        <taxon>Neoptera</taxon>
        <taxon>Endopterygota</taxon>
        <taxon>Coleoptera</taxon>
        <taxon>Polyphaga</taxon>
        <taxon>Cucujiformia</taxon>
        <taxon>Chrysomeloidea</taxon>
        <taxon>Cerambycidae</taxon>
        <taxon>Lepturinae</taxon>
        <taxon>Rhagiini</taxon>
        <taxon>Rhamnusium</taxon>
    </lineage>
</organism>
<feature type="region of interest" description="Disordered" evidence="6">
    <location>
        <begin position="255"/>
        <end position="277"/>
    </location>
</feature>
<feature type="compositionally biased region" description="Low complexity" evidence="6">
    <location>
        <begin position="689"/>
        <end position="721"/>
    </location>
</feature>
<gene>
    <name evidence="9" type="ORF">NQ314_000873</name>
</gene>
<evidence type="ECO:0000259" key="8">
    <source>
        <dbReference type="PROSITE" id="PS51366"/>
    </source>
</evidence>
<keyword evidence="10" id="KW-1185">Reference proteome</keyword>
<sequence length="1031" mass="115551">MGRRKPKSKQNVQRVAQKQGAPQNNNQKPAQASVPQPQPAKAHNKSHKKNELNQKGANKEGTDMDAFNDNGGEKEEVNANVTTNSTNNDIINANSVPVTNNATTITRDVNVNIEPNNKRIETNEVVTIKMEPVKPVKTKVDITDIVKEKPKPIKPFTSTESNDEVDRVAISADKLVQAKNEANAKVNSENNGHESKYNYKEGQWSPSNPSGNKIYHRDLLLAIRNSPASQRKPDNIHEDVLADGRGVNNFSSPYVFAPPKRNSQSGKMGGGSSKETKPKVMVTISVREEVKLHSTKNAWRPARLNKGEFATDDDKKTEELYKKVRGVLNKLTPQKFETLLSQIKSLHIDTAERLQGVIDLVFEKAVDEPNFSVAYANMCSELALMQTRSGRNEKLQEIENCADPEKRKDLGFELDEYDRRLRMKSVGNIRFIGELFKQNMLTVSIMQRCLKNLLDNKDEESLECLCKLLTTIGKELETKNVCLNPIFDTMKNIADKKEGNVSSRIRFMLQDVIDLRNSRWIPRRQDLNPKTIDQIKKEADSEQMNIQMMNSASMAPRKDERGGSGPNSDRKGRGRNVSDDGWIMNTNRNRTQQFTVQSDKLKSKAPQIDEPLGSSQLFGGWSKGSVGSNTKAPPQSLGPNTANMYAPLENMETEKRPLSSRPGSKEPYSSKGPSLERNYNKSYDGRGSRSGSQHRSNDSSASSSQRSTPAPIIAPAAPKPAQSMPILQLTQEQMERRINNSLDEYVTGSCSVEEYFLDIGSVIPLSYYPQMIEDSYLHVLEKSQQARSKTGALFAKLIRLGKIQLDDYCTGLEGILSQADDLKIDIPKFWDYLAEILVDVICEEVVPLSRLHKSFQILISQGHAAKMLAPLFNFIKDNQFEFLIGGGAPVGQNQLSYEQIQIKLSEFLKARTSLDDIVNWITANVGDRIKENKFIRALATAIFQDSISKNFKLMSETLSAHNNLLLKYVDNTPTYELQCLYALQALIHKMEHPQGLLLSICDKLYEVGTFSQESFIAWEVSNDATEQEGKG</sequence>
<evidence type="ECO:0000313" key="10">
    <source>
        <dbReference type="Proteomes" id="UP001162156"/>
    </source>
</evidence>
<dbReference type="GO" id="GO:0016281">
    <property type="term" value="C:eukaryotic translation initiation factor 4F complex"/>
    <property type="evidence" value="ECO:0007669"/>
    <property type="project" value="TreeGrafter"/>
</dbReference>
<evidence type="ECO:0000256" key="2">
    <source>
        <dbReference type="ARBA" id="ARBA00022540"/>
    </source>
</evidence>
<comment type="similarity">
    <text evidence="1">Belongs to the eukaryotic initiation factor 4G family.</text>
</comment>
<dbReference type="InterPro" id="IPR003891">
    <property type="entry name" value="Initiation_fac_eIF4g_MI"/>
</dbReference>
<comment type="caution">
    <text evidence="9">The sequence shown here is derived from an EMBL/GenBank/DDBJ whole genome shotgun (WGS) entry which is preliminary data.</text>
</comment>
<dbReference type="GO" id="GO:0006417">
    <property type="term" value="P:regulation of translation"/>
    <property type="evidence" value="ECO:0007669"/>
    <property type="project" value="UniProtKB-KW"/>
</dbReference>
<dbReference type="FunFam" id="1.25.40.180:FF:000042">
    <property type="entry name" value="Eukaryotic translation initiation factor 4 gamma"/>
    <property type="match status" value="1"/>
</dbReference>
<name>A0AAV8ZUY3_9CUCU</name>
<evidence type="ECO:0000256" key="6">
    <source>
        <dbReference type="SAM" id="MobiDB-lite"/>
    </source>
</evidence>
<accession>A0AAV8ZUY3</accession>
<keyword evidence="5" id="KW-0648">Protein biosynthesis</keyword>
<feature type="region of interest" description="Disordered" evidence="6">
    <location>
        <begin position="551"/>
        <end position="721"/>
    </location>
</feature>
<evidence type="ECO:0000313" key="9">
    <source>
        <dbReference type="EMBL" id="KAJ8971141.1"/>
    </source>
</evidence>
<feature type="domain" description="MI" evidence="8">
    <location>
        <begin position="733"/>
        <end position="856"/>
    </location>
</feature>
<feature type="domain" description="W2" evidence="7">
    <location>
        <begin position="894"/>
        <end position="1031"/>
    </location>
</feature>
<proteinExistence type="inferred from homology"/>
<dbReference type="Pfam" id="PF21140">
    <property type="entry name" value="eIF4G1-like_eIF4E-bd"/>
    <property type="match status" value="1"/>
</dbReference>
<dbReference type="Proteomes" id="UP001162156">
    <property type="component" value="Unassembled WGS sequence"/>
</dbReference>
<protein>
    <submittedName>
        <fullName evidence="9">Uncharacterized protein</fullName>
    </submittedName>
</protein>
<dbReference type="GO" id="GO:0003729">
    <property type="term" value="F:mRNA binding"/>
    <property type="evidence" value="ECO:0007669"/>
    <property type="project" value="TreeGrafter"/>
</dbReference>
<evidence type="ECO:0000256" key="5">
    <source>
        <dbReference type="ARBA" id="ARBA00022917"/>
    </source>
</evidence>
<dbReference type="SUPFAM" id="SSF48371">
    <property type="entry name" value="ARM repeat"/>
    <property type="match status" value="3"/>
</dbReference>
<feature type="compositionally biased region" description="Low complexity" evidence="6">
    <location>
        <begin position="27"/>
        <end position="41"/>
    </location>
</feature>
<dbReference type="Pfam" id="PF02847">
    <property type="entry name" value="MA3"/>
    <property type="match status" value="1"/>
</dbReference>
<keyword evidence="3" id="KW-0597">Phosphoprotein</keyword>
<evidence type="ECO:0000256" key="3">
    <source>
        <dbReference type="ARBA" id="ARBA00022553"/>
    </source>
</evidence>
<dbReference type="InterPro" id="IPR003307">
    <property type="entry name" value="W2_domain"/>
</dbReference>
<reference evidence="9" key="1">
    <citation type="journal article" date="2023" name="Insect Mol. Biol.">
        <title>Genome sequencing provides insights into the evolution of gene families encoding plant cell wall-degrading enzymes in longhorned beetles.</title>
        <authorList>
            <person name="Shin N.R."/>
            <person name="Okamura Y."/>
            <person name="Kirsch R."/>
            <person name="Pauchet Y."/>
        </authorList>
    </citation>
    <scope>NUCLEOTIDE SEQUENCE</scope>
    <source>
        <strain evidence="9">RBIC_L_NR</strain>
    </source>
</reference>
<dbReference type="EMBL" id="JANEYF010000250">
    <property type="protein sequence ID" value="KAJ8971141.1"/>
    <property type="molecule type" value="Genomic_DNA"/>
</dbReference>